<keyword evidence="5" id="KW-0067">ATP-binding</keyword>
<evidence type="ECO:0000256" key="3">
    <source>
        <dbReference type="ARBA" id="ARBA00022490"/>
    </source>
</evidence>
<dbReference type="GO" id="GO:0008564">
    <property type="term" value="F:protein-exporting ATPase activity"/>
    <property type="evidence" value="ECO:0007669"/>
    <property type="project" value="UniProtKB-EC"/>
</dbReference>
<dbReference type="NCBIfam" id="TIGR01026">
    <property type="entry name" value="fliI_yscN"/>
    <property type="match status" value="1"/>
</dbReference>
<evidence type="ECO:0000256" key="4">
    <source>
        <dbReference type="ARBA" id="ARBA00022741"/>
    </source>
</evidence>
<dbReference type="GO" id="GO:0030257">
    <property type="term" value="C:type III protein secretion system complex"/>
    <property type="evidence" value="ECO:0007669"/>
    <property type="project" value="InterPro"/>
</dbReference>
<dbReference type="InterPro" id="IPR040627">
    <property type="entry name" value="T3SS_ATPase_C"/>
</dbReference>
<accession>A0A9Q5B3H6</accession>
<evidence type="ECO:0000256" key="8">
    <source>
        <dbReference type="ARBA" id="ARBA00024382"/>
    </source>
</evidence>
<dbReference type="InterPro" id="IPR005714">
    <property type="entry name" value="ATPase_T3SS_FliI/YscN"/>
</dbReference>
<reference evidence="11 12" key="1">
    <citation type="journal article" date="2020" name="Front. Microbiol.">
        <title>Genetic Organization of the aprX-lipA2 Operon Affects the Proteolytic Potential of Pseudomonas Species in Milk.</title>
        <authorList>
            <person name="Maier C."/>
            <person name="Huptas C."/>
            <person name="von Neubeck M."/>
            <person name="Scherer S."/>
            <person name="Wenning M."/>
            <person name="Lucking G."/>
        </authorList>
    </citation>
    <scope>NUCLEOTIDE SEQUENCE [LARGE SCALE GENOMIC DNA]</scope>
    <source>
        <strain evidence="11 12">WS 5094</strain>
    </source>
</reference>
<evidence type="ECO:0000256" key="2">
    <source>
        <dbReference type="ARBA" id="ARBA00022448"/>
    </source>
</evidence>
<comment type="subcellular location">
    <subcellularLocation>
        <location evidence="1">Cytoplasm</location>
    </subcellularLocation>
</comment>
<dbReference type="CDD" id="cd18117">
    <property type="entry name" value="ATP-synt_flagellum-secretory_path_III_N"/>
    <property type="match status" value="1"/>
</dbReference>
<dbReference type="RefSeq" id="WP_095040420.1">
    <property type="nucleotide sequence ID" value="NZ_JAAEBQ010000005.1"/>
</dbReference>
<proteinExistence type="predicted"/>
<dbReference type="FunFam" id="3.40.50.12240:FF:000002">
    <property type="entry name" value="Flagellum-specific ATP synthase FliI"/>
    <property type="match status" value="1"/>
</dbReference>
<protein>
    <recommendedName>
        <fullName evidence="8">protein-secreting ATPase</fullName>
        <ecNumber evidence="8">7.4.2.8</ecNumber>
    </recommendedName>
</protein>
<evidence type="ECO:0000259" key="10">
    <source>
        <dbReference type="PROSITE" id="PS50206"/>
    </source>
</evidence>
<sequence>MSRAIAQRLERWQQGQFAHLAGFCAVTRYGRVLRINGLLLHCRLPQARIGDLCRVQAAGNAWILAEIIGCDQQDATLSALASLEGISAGAAVESLAAVHQVRVGNDLLGQVLDGFGRALVEGGASAFARAPCEGARAVVCDAPLAAQRPRIARALPTGVRAIDGLLTLGEGQRAGLFAGAGCGKTTLLAEIARNVDCDVIVFGLIGERGRELREFLDHELDAGLRAKTVLVCATSDRSSMERARAAFTATALAEGFRRQGQRVLLLIDSLTRFARAQREIGLAAGEPLGRGGLPPSVYSMLPRLVERAGLTQEGAITAIYTVLIEQDSMGDPLADEVRSLLDGHIVLSRKLAERGHYPAIDVLGSLSRILSNVAAPRHVQDTTGLRRLLSAHQQIELMLKLGEYQPGKDPLTDRAVDSRQRVEAFLRQDLRNPVAFDVTLEQLRELTAHVPF</sequence>
<name>A0A9Q5B3H6_PSEFR</name>
<dbReference type="EC" id="7.4.2.8" evidence="8"/>
<keyword evidence="4" id="KW-0547">Nucleotide-binding</keyword>
<dbReference type="PANTHER" id="PTHR15184">
    <property type="entry name" value="ATP SYNTHASE"/>
    <property type="match status" value="1"/>
</dbReference>
<feature type="domain" description="Rhodanese" evidence="10">
    <location>
        <begin position="192"/>
        <end position="282"/>
    </location>
</feature>
<dbReference type="GO" id="GO:0005524">
    <property type="term" value="F:ATP binding"/>
    <property type="evidence" value="ECO:0007669"/>
    <property type="project" value="UniProtKB-KW"/>
</dbReference>
<dbReference type="InterPro" id="IPR027417">
    <property type="entry name" value="P-loop_NTPase"/>
</dbReference>
<dbReference type="InterPro" id="IPR003593">
    <property type="entry name" value="AAA+_ATPase"/>
</dbReference>
<keyword evidence="2" id="KW-0813">Transport</keyword>
<evidence type="ECO:0000313" key="11">
    <source>
        <dbReference type="EMBL" id="NNB51647.1"/>
    </source>
</evidence>
<keyword evidence="7" id="KW-1278">Translocase</keyword>
<evidence type="ECO:0000256" key="1">
    <source>
        <dbReference type="ARBA" id="ARBA00004496"/>
    </source>
</evidence>
<dbReference type="GO" id="GO:0046933">
    <property type="term" value="F:proton-transporting ATP synthase activity, rotational mechanism"/>
    <property type="evidence" value="ECO:0007669"/>
    <property type="project" value="TreeGrafter"/>
</dbReference>
<dbReference type="InterPro" id="IPR020003">
    <property type="entry name" value="ATPase_a/bsu_AS"/>
</dbReference>
<dbReference type="PROSITE" id="PS50206">
    <property type="entry name" value="RHODANESE_3"/>
    <property type="match status" value="1"/>
</dbReference>
<evidence type="ECO:0000256" key="9">
    <source>
        <dbReference type="ARBA" id="ARBA00034006"/>
    </source>
</evidence>
<evidence type="ECO:0000313" key="12">
    <source>
        <dbReference type="Proteomes" id="UP000564604"/>
    </source>
</evidence>
<dbReference type="EMBL" id="JAAQYX010000035">
    <property type="protein sequence ID" value="NNB51647.1"/>
    <property type="molecule type" value="Genomic_DNA"/>
</dbReference>
<comment type="caution">
    <text evidence="11">The sequence shown here is derived from an EMBL/GenBank/DDBJ whole genome shotgun (WGS) entry which is preliminary data.</text>
</comment>
<evidence type="ECO:0000256" key="6">
    <source>
        <dbReference type="ARBA" id="ARBA00022927"/>
    </source>
</evidence>
<dbReference type="AlphaFoldDB" id="A0A9Q5B3H6"/>
<evidence type="ECO:0000256" key="7">
    <source>
        <dbReference type="ARBA" id="ARBA00022967"/>
    </source>
</evidence>
<gene>
    <name evidence="11" type="ORF">HBN89_20620</name>
</gene>
<dbReference type="GO" id="GO:0016887">
    <property type="term" value="F:ATP hydrolysis activity"/>
    <property type="evidence" value="ECO:0007669"/>
    <property type="project" value="InterPro"/>
</dbReference>
<dbReference type="InterPro" id="IPR000194">
    <property type="entry name" value="ATPase_F1/V1/A1_a/bsu_nucl-bd"/>
</dbReference>
<dbReference type="CDD" id="cd01136">
    <property type="entry name" value="ATPase_flagellum-secretory_path_III"/>
    <property type="match status" value="1"/>
</dbReference>
<dbReference type="GO" id="GO:0005737">
    <property type="term" value="C:cytoplasm"/>
    <property type="evidence" value="ECO:0007669"/>
    <property type="project" value="UniProtKB-SubCell"/>
</dbReference>
<dbReference type="Gene3D" id="3.40.50.12240">
    <property type="match status" value="1"/>
</dbReference>
<comment type="catalytic activity">
    <reaction evidence="9">
        <text>ATP + H2O + cellular proteinSide 1 = ADP + phosphate + cellular proteinSide 2.</text>
        <dbReference type="EC" id="7.4.2.8"/>
    </reaction>
</comment>
<evidence type="ECO:0000256" key="5">
    <source>
        <dbReference type="ARBA" id="ARBA00022840"/>
    </source>
</evidence>
<dbReference type="Pfam" id="PF00006">
    <property type="entry name" value="ATP-synt_ab"/>
    <property type="match status" value="1"/>
</dbReference>
<dbReference type="InterPro" id="IPR050053">
    <property type="entry name" value="ATPase_alpha/beta_chains"/>
</dbReference>
<keyword evidence="3" id="KW-0963">Cytoplasm</keyword>
<dbReference type="PROSITE" id="PS00152">
    <property type="entry name" value="ATPASE_ALPHA_BETA"/>
    <property type="match status" value="1"/>
</dbReference>
<dbReference type="InterPro" id="IPR001763">
    <property type="entry name" value="Rhodanese-like_dom"/>
</dbReference>
<dbReference type="SUPFAM" id="SSF52540">
    <property type="entry name" value="P-loop containing nucleoside triphosphate hydrolases"/>
    <property type="match status" value="1"/>
</dbReference>
<dbReference type="Pfam" id="PF18269">
    <property type="entry name" value="T3SS_ATPase_C"/>
    <property type="match status" value="1"/>
</dbReference>
<dbReference type="GO" id="GO:0030254">
    <property type="term" value="P:protein secretion by the type III secretion system"/>
    <property type="evidence" value="ECO:0007669"/>
    <property type="project" value="InterPro"/>
</dbReference>
<keyword evidence="6" id="KW-0653">Protein transport</keyword>
<dbReference type="Proteomes" id="UP000564604">
    <property type="component" value="Unassembled WGS sequence"/>
</dbReference>
<dbReference type="SMART" id="SM00382">
    <property type="entry name" value="AAA"/>
    <property type="match status" value="1"/>
</dbReference>
<dbReference type="PANTHER" id="PTHR15184:SF9">
    <property type="entry name" value="SPI-1 TYPE 3 SECRETION SYSTEM ATPASE"/>
    <property type="match status" value="1"/>
</dbReference>
<organism evidence="11 12">
    <name type="scientific">Pseudomonas fragi</name>
    <dbReference type="NCBI Taxonomy" id="296"/>
    <lineage>
        <taxon>Bacteria</taxon>
        <taxon>Pseudomonadati</taxon>
        <taxon>Pseudomonadota</taxon>
        <taxon>Gammaproteobacteria</taxon>
        <taxon>Pseudomonadales</taxon>
        <taxon>Pseudomonadaceae</taxon>
        <taxon>Pseudomonas</taxon>
    </lineage>
</organism>